<feature type="compositionally biased region" description="Polar residues" evidence="6">
    <location>
        <begin position="321"/>
        <end position="335"/>
    </location>
</feature>
<evidence type="ECO:0000256" key="5">
    <source>
        <dbReference type="PROSITE-ProRule" id="PRU10141"/>
    </source>
</evidence>
<dbReference type="Gene3D" id="1.10.510.10">
    <property type="entry name" value="Transferase(Phosphotransferase) domain 1"/>
    <property type="match status" value="1"/>
</dbReference>
<dbReference type="Gene3D" id="3.30.200.20">
    <property type="entry name" value="Phosphorylase Kinase, domain 1"/>
    <property type="match status" value="1"/>
</dbReference>
<dbReference type="EMBL" id="QOIN01000033">
    <property type="protein sequence ID" value="RCG26636.1"/>
    <property type="molecule type" value="Genomic_DNA"/>
</dbReference>
<evidence type="ECO:0000256" key="2">
    <source>
        <dbReference type="ARBA" id="ARBA00022741"/>
    </source>
</evidence>
<accession>A0A367F8E4</accession>
<evidence type="ECO:0000256" key="7">
    <source>
        <dbReference type="SAM" id="Phobius"/>
    </source>
</evidence>
<proteinExistence type="predicted"/>
<feature type="compositionally biased region" description="Low complexity" evidence="6">
    <location>
        <begin position="414"/>
        <end position="432"/>
    </location>
</feature>
<keyword evidence="1" id="KW-0808">Transferase</keyword>
<keyword evidence="10" id="KW-1185">Reference proteome</keyword>
<dbReference type="PANTHER" id="PTHR43289:SF34">
    <property type="entry name" value="SERINE_THREONINE-PROTEIN KINASE YBDM-RELATED"/>
    <property type="match status" value="1"/>
</dbReference>
<evidence type="ECO:0000256" key="6">
    <source>
        <dbReference type="SAM" id="MobiDB-lite"/>
    </source>
</evidence>
<dbReference type="SUPFAM" id="SSF56112">
    <property type="entry name" value="Protein kinase-like (PK-like)"/>
    <property type="match status" value="1"/>
</dbReference>
<keyword evidence="3 9" id="KW-0418">Kinase</keyword>
<name>A0A367F8E4_9ACTN</name>
<protein>
    <submittedName>
        <fullName evidence="9">Serine/threonine protein kinase</fullName>
    </submittedName>
</protein>
<feature type="compositionally biased region" description="Low complexity" evidence="6">
    <location>
        <begin position="361"/>
        <end position="374"/>
    </location>
</feature>
<evidence type="ECO:0000313" key="10">
    <source>
        <dbReference type="Proteomes" id="UP000252914"/>
    </source>
</evidence>
<evidence type="ECO:0000256" key="4">
    <source>
        <dbReference type="ARBA" id="ARBA00022840"/>
    </source>
</evidence>
<feature type="domain" description="Protein kinase" evidence="8">
    <location>
        <begin position="49"/>
        <end position="307"/>
    </location>
</feature>
<dbReference type="InterPro" id="IPR008271">
    <property type="entry name" value="Ser/Thr_kinase_AS"/>
</dbReference>
<dbReference type="SMART" id="SM00220">
    <property type="entry name" value="S_TKc"/>
    <property type="match status" value="1"/>
</dbReference>
<keyword evidence="7" id="KW-1133">Transmembrane helix</keyword>
<keyword evidence="9" id="KW-0723">Serine/threonine-protein kinase</keyword>
<feature type="transmembrane region" description="Helical" evidence="7">
    <location>
        <begin position="391"/>
        <end position="411"/>
    </location>
</feature>
<keyword evidence="4 5" id="KW-0067">ATP-binding</keyword>
<dbReference type="CDD" id="cd14014">
    <property type="entry name" value="STKc_PknB_like"/>
    <property type="match status" value="1"/>
</dbReference>
<sequence>MCAATVWLWPLWDIASCTFTDGGGHVAGFVERATVGPLLEQDPEEIGGYLLRGRIGSGGMGTVYLSETRGGLPVALKRVKPELAADPMFRRRFEQEVRASRRVRGQYIVPLLDANTDGDVPWLATEYVPGCALAPFVARNGPLPPAAAVRLTAGIAQALATIHAADVIHRDLKPGNVLLTDDGPAIIDFGIARAADATALTGTDVHLGTPAFMAPEQIKGGASVLPATDVFALGLTVYVAATGAHPFGTGPHPVVFYRIVNEQPDLSACPAQLEELLALCLNKDPAARPSPSEIVARCQNIGADKGLRAILPTTGWLPDATGTTEPGSLATSPTATAEPPVPTRGDPPTRNLTFPAAQPTGPRSPGRPGAAGSPGDEEPGSPLRKSFRREAALAAVAVVAVLSVVVLTVYGRNISASGSPSDTPSSGRSSAADGKEGGSSSTPSAVPSGKPSIEITDTSSRWSTTCSCYTVSAKVEVYFPERSAVRAQWNAAQEGSGPTLKHEQEISVRAGRHKELQYLFQTDDCNRSYEFWADDTRYNAGSHADYPEVRDMVVVPVPCR</sequence>
<evidence type="ECO:0000313" key="9">
    <source>
        <dbReference type="EMBL" id="RCG26636.1"/>
    </source>
</evidence>
<keyword evidence="2 5" id="KW-0547">Nucleotide-binding</keyword>
<dbReference type="PROSITE" id="PS00107">
    <property type="entry name" value="PROTEIN_KINASE_ATP"/>
    <property type="match status" value="1"/>
</dbReference>
<dbReference type="InterPro" id="IPR000719">
    <property type="entry name" value="Prot_kinase_dom"/>
</dbReference>
<keyword evidence="7" id="KW-0472">Membrane</keyword>
<dbReference type="GO" id="GO:0005524">
    <property type="term" value="F:ATP binding"/>
    <property type="evidence" value="ECO:0007669"/>
    <property type="project" value="UniProtKB-UniRule"/>
</dbReference>
<dbReference type="Proteomes" id="UP000252914">
    <property type="component" value="Unassembled WGS sequence"/>
</dbReference>
<dbReference type="InterPro" id="IPR011009">
    <property type="entry name" value="Kinase-like_dom_sf"/>
</dbReference>
<reference evidence="9 10" key="1">
    <citation type="submission" date="2018-06" db="EMBL/GenBank/DDBJ databases">
        <title>Streptomyces reniochalinae sp. nov. and Streptomyces diacarnus sp. nov. from marine sponges.</title>
        <authorList>
            <person name="Li L."/>
        </authorList>
    </citation>
    <scope>NUCLEOTIDE SEQUENCE [LARGE SCALE GENOMIC DNA]</scope>
    <source>
        <strain evidence="9 10">LHW51701</strain>
    </source>
</reference>
<dbReference type="Pfam" id="PF00069">
    <property type="entry name" value="Pkinase"/>
    <property type="match status" value="1"/>
</dbReference>
<gene>
    <name evidence="9" type="ORF">DTL70_06080</name>
</gene>
<dbReference type="InterPro" id="IPR017441">
    <property type="entry name" value="Protein_kinase_ATP_BS"/>
</dbReference>
<feature type="region of interest" description="Disordered" evidence="6">
    <location>
        <begin position="314"/>
        <end position="383"/>
    </location>
</feature>
<feature type="binding site" evidence="5">
    <location>
        <position position="77"/>
    </location>
    <ligand>
        <name>ATP</name>
        <dbReference type="ChEBI" id="CHEBI:30616"/>
    </ligand>
</feature>
<dbReference type="PANTHER" id="PTHR43289">
    <property type="entry name" value="MITOGEN-ACTIVATED PROTEIN KINASE KINASE KINASE 20-RELATED"/>
    <property type="match status" value="1"/>
</dbReference>
<dbReference type="GO" id="GO:0004674">
    <property type="term" value="F:protein serine/threonine kinase activity"/>
    <property type="evidence" value="ECO:0007669"/>
    <property type="project" value="UniProtKB-KW"/>
</dbReference>
<dbReference type="AlphaFoldDB" id="A0A367F8E4"/>
<evidence type="ECO:0000256" key="1">
    <source>
        <dbReference type="ARBA" id="ARBA00022679"/>
    </source>
</evidence>
<keyword evidence="7" id="KW-0812">Transmembrane</keyword>
<evidence type="ECO:0000259" key="8">
    <source>
        <dbReference type="PROSITE" id="PS50011"/>
    </source>
</evidence>
<feature type="region of interest" description="Disordered" evidence="6">
    <location>
        <begin position="414"/>
        <end position="457"/>
    </location>
</feature>
<comment type="caution">
    <text evidence="9">The sequence shown here is derived from an EMBL/GenBank/DDBJ whole genome shotgun (WGS) entry which is preliminary data.</text>
</comment>
<dbReference type="PROSITE" id="PS50011">
    <property type="entry name" value="PROTEIN_KINASE_DOM"/>
    <property type="match status" value="1"/>
</dbReference>
<evidence type="ECO:0000256" key="3">
    <source>
        <dbReference type="ARBA" id="ARBA00022777"/>
    </source>
</evidence>
<organism evidence="9 10">
    <name type="scientific">Streptomyces diacarni</name>
    <dbReference type="NCBI Taxonomy" id="2800381"/>
    <lineage>
        <taxon>Bacteria</taxon>
        <taxon>Bacillati</taxon>
        <taxon>Actinomycetota</taxon>
        <taxon>Actinomycetes</taxon>
        <taxon>Kitasatosporales</taxon>
        <taxon>Streptomycetaceae</taxon>
        <taxon>Streptomyces</taxon>
    </lineage>
</organism>
<dbReference type="PROSITE" id="PS00108">
    <property type="entry name" value="PROTEIN_KINASE_ST"/>
    <property type="match status" value="1"/>
</dbReference>